<keyword evidence="1" id="KW-0245">EGF-like domain</keyword>
<feature type="transmembrane region" description="Helical" evidence="14">
    <location>
        <begin position="501"/>
        <end position="523"/>
    </location>
</feature>
<evidence type="ECO:0000256" key="3">
    <source>
        <dbReference type="ARBA" id="ARBA00022692"/>
    </source>
</evidence>
<dbReference type="FunFam" id="2.120.10.30:FF:000241">
    <property type="entry name" value="Low-density lipoprotein receptor-related protein 6"/>
    <property type="match status" value="1"/>
</dbReference>
<evidence type="ECO:0008006" key="19">
    <source>
        <dbReference type="Google" id="ProtNLM"/>
    </source>
</evidence>
<accession>A0AAV2KX37</accession>
<dbReference type="Gene3D" id="4.10.400.10">
    <property type="entry name" value="Low-density Lipoprotein Receptor"/>
    <property type="match status" value="3"/>
</dbReference>
<dbReference type="AlphaFoldDB" id="A0AAV2KX37"/>
<feature type="repeat" description="LDL-receptor class B" evidence="13">
    <location>
        <begin position="327"/>
        <end position="370"/>
    </location>
</feature>
<evidence type="ECO:0000256" key="5">
    <source>
        <dbReference type="ARBA" id="ARBA00022737"/>
    </source>
</evidence>
<dbReference type="Pfam" id="PF00058">
    <property type="entry name" value="Ldl_recept_b"/>
    <property type="match status" value="1"/>
</dbReference>
<organism evidence="17 18">
    <name type="scientific">Knipowitschia caucasica</name>
    <name type="common">Caucasian dwarf goby</name>
    <name type="synonym">Pomatoschistus caucasicus</name>
    <dbReference type="NCBI Taxonomy" id="637954"/>
    <lineage>
        <taxon>Eukaryota</taxon>
        <taxon>Metazoa</taxon>
        <taxon>Chordata</taxon>
        <taxon>Craniata</taxon>
        <taxon>Vertebrata</taxon>
        <taxon>Euteleostomi</taxon>
        <taxon>Actinopterygii</taxon>
        <taxon>Neopterygii</taxon>
        <taxon>Teleostei</taxon>
        <taxon>Neoteleostei</taxon>
        <taxon>Acanthomorphata</taxon>
        <taxon>Gobiaria</taxon>
        <taxon>Gobiiformes</taxon>
        <taxon>Gobioidei</taxon>
        <taxon>Gobiidae</taxon>
        <taxon>Gobiinae</taxon>
        <taxon>Knipowitschia</taxon>
    </lineage>
</organism>
<evidence type="ECO:0000256" key="7">
    <source>
        <dbReference type="ARBA" id="ARBA00023136"/>
    </source>
</evidence>
<dbReference type="Pfam" id="PF00057">
    <property type="entry name" value="Ldl_recept_a"/>
    <property type="match status" value="2"/>
</dbReference>
<evidence type="ECO:0000256" key="6">
    <source>
        <dbReference type="ARBA" id="ARBA00022989"/>
    </source>
</evidence>
<evidence type="ECO:0000313" key="17">
    <source>
        <dbReference type="EMBL" id="CAL1592605.1"/>
    </source>
</evidence>
<evidence type="ECO:0000256" key="8">
    <source>
        <dbReference type="ARBA" id="ARBA00023157"/>
    </source>
</evidence>
<keyword evidence="4" id="KW-0732">Signal</keyword>
<evidence type="ECO:0000256" key="1">
    <source>
        <dbReference type="ARBA" id="ARBA00022536"/>
    </source>
</evidence>
<feature type="disulfide bond" evidence="12">
    <location>
        <begin position="30"/>
        <end position="48"/>
    </location>
</feature>
<dbReference type="SMART" id="SM00192">
    <property type="entry name" value="LDLa"/>
    <property type="match status" value="3"/>
</dbReference>
<evidence type="ECO:0000256" key="4">
    <source>
        <dbReference type="ARBA" id="ARBA00022729"/>
    </source>
</evidence>
<protein>
    <recommendedName>
        <fullName evidence="19">EGF-like domain-containing protein</fullName>
    </recommendedName>
</protein>
<feature type="domain" description="EGF-like calcium-binding" evidence="15">
    <location>
        <begin position="138"/>
        <end position="177"/>
    </location>
</feature>
<evidence type="ECO:0000256" key="10">
    <source>
        <dbReference type="ARBA" id="ARBA00023180"/>
    </source>
</evidence>
<keyword evidence="3 14" id="KW-0812">Transmembrane</keyword>
<dbReference type="SUPFAM" id="SSF57424">
    <property type="entry name" value="LDL receptor-like module"/>
    <property type="match status" value="3"/>
</dbReference>
<dbReference type="SMART" id="SM00179">
    <property type="entry name" value="EGF_CA"/>
    <property type="match status" value="1"/>
</dbReference>
<evidence type="ECO:0000259" key="15">
    <source>
        <dbReference type="SMART" id="SM00179"/>
    </source>
</evidence>
<dbReference type="SUPFAM" id="SSF57196">
    <property type="entry name" value="EGF/Laminin"/>
    <property type="match status" value="1"/>
</dbReference>
<dbReference type="InterPro" id="IPR036055">
    <property type="entry name" value="LDL_receptor-like_sf"/>
</dbReference>
<feature type="domain" description="EGF-like" evidence="16">
    <location>
        <begin position="102"/>
        <end position="138"/>
    </location>
</feature>
<dbReference type="SMART" id="SM00135">
    <property type="entry name" value="LY"/>
    <property type="match status" value="3"/>
</dbReference>
<comment type="subcellular location">
    <subcellularLocation>
        <location evidence="11">Endomembrane system</location>
        <topology evidence="11">Single-pass type I membrane protein</topology>
    </subcellularLocation>
</comment>
<reference evidence="17 18" key="1">
    <citation type="submission" date="2024-04" db="EMBL/GenBank/DDBJ databases">
        <authorList>
            <person name="Waldvogel A.-M."/>
            <person name="Schoenle A."/>
        </authorList>
    </citation>
    <scope>NUCLEOTIDE SEQUENCE [LARGE SCALE GENOMIC DNA]</scope>
</reference>
<evidence type="ECO:0000256" key="13">
    <source>
        <dbReference type="PROSITE-ProRule" id="PRU00461"/>
    </source>
</evidence>
<name>A0AAV2KX37_KNICA</name>
<evidence type="ECO:0000256" key="14">
    <source>
        <dbReference type="SAM" id="Phobius"/>
    </source>
</evidence>
<feature type="domain" description="EGF-like" evidence="16">
    <location>
        <begin position="181"/>
        <end position="225"/>
    </location>
</feature>
<evidence type="ECO:0000256" key="11">
    <source>
        <dbReference type="ARBA" id="ARBA00046288"/>
    </source>
</evidence>
<feature type="repeat" description="LDL-receptor class B" evidence="13">
    <location>
        <begin position="371"/>
        <end position="415"/>
    </location>
</feature>
<feature type="disulfide bond" evidence="12">
    <location>
        <begin position="110"/>
        <end position="128"/>
    </location>
</feature>
<evidence type="ECO:0000256" key="9">
    <source>
        <dbReference type="ARBA" id="ARBA00023170"/>
    </source>
</evidence>
<dbReference type="InterPro" id="IPR051221">
    <property type="entry name" value="LDLR-related"/>
</dbReference>
<dbReference type="PANTHER" id="PTHR22722:SF15">
    <property type="entry name" value="LOW-DENSITY LIPOPROTEIN RECEPTOR-RELATED"/>
    <property type="match status" value="1"/>
</dbReference>
<dbReference type="InterPro" id="IPR011042">
    <property type="entry name" value="6-blade_b-propeller_TolB-like"/>
</dbReference>
<feature type="domain" description="EGF-like" evidence="16">
    <location>
        <begin position="141"/>
        <end position="177"/>
    </location>
</feature>
<keyword evidence="5" id="KW-0677">Repeat</keyword>
<dbReference type="PANTHER" id="PTHR22722">
    <property type="entry name" value="LOW-DENSITY LIPOPROTEIN RECEPTOR-RELATED PROTEIN 2-RELATED"/>
    <property type="match status" value="1"/>
</dbReference>
<feature type="disulfide bond" evidence="12">
    <location>
        <begin position="42"/>
        <end position="57"/>
    </location>
</feature>
<dbReference type="GO" id="GO:0006898">
    <property type="term" value="P:receptor-mediated endocytosis"/>
    <property type="evidence" value="ECO:0007669"/>
    <property type="project" value="TreeGrafter"/>
</dbReference>
<evidence type="ECO:0000256" key="2">
    <source>
        <dbReference type="ARBA" id="ARBA00022583"/>
    </source>
</evidence>
<feature type="disulfide bond" evidence="12">
    <location>
        <begin position="103"/>
        <end position="115"/>
    </location>
</feature>
<dbReference type="EMBL" id="OZ035824">
    <property type="protein sequence ID" value="CAL1592605.1"/>
    <property type="molecule type" value="Genomic_DNA"/>
</dbReference>
<keyword evidence="8 12" id="KW-1015">Disulfide bond</keyword>
<dbReference type="SUPFAM" id="SSF63825">
    <property type="entry name" value="YWTD domain"/>
    <property type="match status" value="1"/>
</dbReference>
<comment type="caution">
    <text evidence="12">Lacks conserved residue(s) required for the propagation of feature annotation.</text>
</comment>
<dbReference type="Gene3D" id="2.120.10.30">
    <property type="entry name" value="TolB, C-terminal domain"/>
    <property type="match status" value="1"/>
</dbReference>
<feature type="disulfide bond" evidence="12">
    <location>
        <begin position="122"/>
        <end position="137"/>
    </location>
</feature>
<dbReference type="Gene3D" id="2.10.25.10">
    <property type="entry name" value="Laminin"/>
    <property type="match status" value="1"/>
</dbReference>
<dbReference type="PROSITE" id="PS01209">
    <property type="entry name" value="LDLRA_1"/>
    <property type="match status" value="1"/>
</dbReference>
<proteinExistence type="predicted"/>
<dbReference type="PROSITE" id="PS50068">
    <property type="entry name" value="LDLRA_2"/>
    <property type="match status" value="3"/>
</dbReference>
<dbReference type="GO" id="GO:0016324">
    <property type="term" value="C:apical plasma membrane"/>
    <property type="evidence" value="ECO:0007669"/>
    <property type="project" value="TreeGrafter"/>
</dbReference>
<dbReference type="Proteomes" id="UP001497482">
    <property type="component" value="Chromosome 2"/>
</dbReference>
<dbReference type="CDD" id="cd00112">
    <property type="entry name" value="LDLa"/>
    <property type="match status" value="3"/>
</dbReference>
<dbReference type="GO" id="GO:0043235">
    <property type="term" value="C:receptor complex"/>
    <property type="evidence" value="ECO:0007669"/>
    <property type="project" value="TreeGrafter"/>
</dbReference>
<keyword evidence="9" id="KW-0675">Receptor</keyword>
<dbReference type="InterPro" id="IPR000033">
    <property type="entry name" value="LDLR_classB_rpt"/>
</dbReference>
<feature type="disulfide bond" evidence="12">
    <location>
        <begin position="23"/>
        <end position="35"/>
    </location>
</feature>
<dbReference type="SMART" id="SM00181">
    <property type="entry name" value="EGF"/>
    <property type="match status" value="3"/>
</dbReference>
<evidence type="ECO:0000259" key="16">
    <source>
        <dbReference type="SMART" id="SM00181"/>
    </source>
</evidence>
<dbReference type="FunFam" id="2.10.25.10:FF:000009">
    <property type="entry name" value="Low-density lipoprotein receptor isoform 1"/>
    <property type="match status" value="1"/>
</dbReference>
<dbReference type="InterPro" id="IPR001881">
    <property type="entry name" value="EGF-like_Ca-bd_dom"/>
</dbReference>
<keyword evidence="10" id="KW-0325">Glycoprotein</keyword>
<dbReference type="PROSITE" id="PS51120">
    <property type="entry name" value="LDLRB"/>
    <property type="match status" value="2"/>
</dbReference>
<dbReference type="GO" id="GO:0005509">
    <property type="term" value="F:calcium ion binding"/>
    <property type="evidence" value="ECO:0007669"/>
    <property type="project" value="InterPro"/>
</dbReference>
<dbReference type="PRINTS" id="PR00261">
    <property type="entry name" value="LDLRECEPTOR"/>
</dbReference>
<keyword evidence="2" id="KW-0254">Endocytosis</keyword>
<keyword evidence="18" id="KW-1185">Reference proteome</keyword>
<sequence length="929" mass="101654">MILLDGFACSEVSVHTSENERVCKSGEFFCDDGHCVSVLFLCDGTDHCSDGSDERSCPNCTSGFRCAASGWCLSQQQLCDGQSDCEDARDEDPLLCASQTTSCAASELQCRDGRCIHHSYKCDNTNDCSDGSDEEDCDVNECLLNNGGCPSVCVDEPRGFHCECPNNTRQRGDGHCEEMNPCLEADVCDQLCSYSEDHLSCRCQEDYEEDHQEDHQEGTAARACRAKGDAAQLFFADLEGVHFADITDFVPKTLQSSHGRRHMTVLSSNNTVFLAQPGSTSIYRLLFDGVRHEAQLLLKAAGPVHVQRVLWTGLDSPRAVAVHPERGVIFWAECGKNPKIQRSTLDGQNRTTLVNTLIHKPVALSLDLPRDLLYWADQGLRRISRVNLEGHYRKTVVESNGFLDRPFGLALFERFVYWSDEASGSICRANKHHGRHFEVLLKDITSPGSVVIAHSALQPNRNSGLTTCAVDALTLNISCSENGFPPVSRTLPASSLSDSTFAALLALTMVLIVLLLGLCLWWCREELRPLTSNDHSLTLKESRDPLLRDANIDLNLCPTKAPPRGGLEEQHRRPDHLTHSTLTAPAGCSSLIILLNSPPHSSSSLLLLTTSLPHCSSSLLLLTAPPHSSSSLFLLTSLPHCSSSLLLLTPPPHCSSSLLLLTPLPYSSSSLLLLTPLPHCSSSLLLLTPPPHCFSSLLLLTPPPHCSSSLLLLTPPPPHSSSHCSSSLFLTASPHSSSLLPLTPPPHSSSSLLLLTPPPHCSSSFSSSPLGLEHHLRQEPHEEVSSFALRLQECFNRLKRKDSRGIGNEDVLLRDHLVEGLRDASVRAPDGSIGHVRTISRHPIMVPAQSDVLVWGRTKPGVNDQDYQCLVEPLEVSDCVEGVQRLFSNSLKMREKSNKGKMPPRKCNMCRVIQVSRASAVPRCCAWTL</sequence>
<dbReference type="InterPro" id="IPR000742">
    <property type="entry name" value="EGF"/>
</dbReference>
<evidence type="ECO:0000313" key="18">
    <source>
        <dbReference type="Proteomes" id="UP001497482"/>
    </source>
</evidence>
<dbReference type="GO" id="GO:0042562">
    <property type="term" value="F:hormone binding"/>
    <property type="evidence" value="ECO:0007669"/>
    <property type="project" value="TreeGrafter"/>
</dbReference>
<keyword evidence="7 14" id="KW-0472">Membrane</keyword>
<gene>
    <name evidence="17" type="ORF">KC01_LOCUS21836</name>
</gene>
<dbReference type="InterPro" id="IPR023415">
    <property type="entry name" value="LDLR_class-A_CS"/>
</dbReference>
<dbReference type="InterPro" id="IPR002172">
    <property type="entry name" value="LDrepeatLR_classA_rpt"/>
</dbReference>
<keyword evidence="6 14" id="KW-1133">Transmembrane helix</keyword>
<evidence type="ECO:0000256" key="12">
    <source>
        <dbReference type="PROSITE-ProRule" id="PRU00124"/>
    </source>
</evidence>